<gene>
    <name evidence="2" type="ORF">BJX63DRAFT_133982</name>
</gene>
<feature type="region of interest" description="Disordered" evidence="1">
    <location>
        <begin position="15"/>
        <end position="57"/>
    </location>
</feature>
<dbReference type="EMBL" id="JBFXLT010000209">
    <property type="protein sequence ID" value="KAL2802097.1"/>
    <property type="molecule type" value="Genomic_DNA"/>
</dbReference>
<reference evidence="2 3" key="1">
    <citation type="submission" date="2024-07" db="EMBL/GenBank/DDBJ databases">
        <title>Section-level genome sequencing and comparative genomics of Aspergillus sections Usti and Cavernicolus.</title>
        <authorList>
            <consortium name="Lawrence Berkeley National Laboratory"/>
            <person name="Nybo J.L."/>
            <person name="Vesth T.C."/>
            <person name="Theobald S."/>
            <person name="Frisvad J.C."/>
            <person name="Larsen T.O."/>
            <person name="Kjaerboelling I."/>
            <person name="Rothschild-Mancinelli K."/>
            <person name="Lyhne E.K."/>
            <person name="Kogle M.E."/>
            <person name="Barry K."/>
            <person name="Clum A."/>
            <person name="Na H."/>
            <person name="Ledsgaard L."/>
            <person name="Lin J."/>
            <person name="Lipzen A."/>
            <person name="Kuo A."/>
            <person name="Riley R."/>
            <person name="Mondo S."/>
            <person name="Labutti K."/>
            <person name="Haridas S."/>
            <person name="Pangalinan J."/>
            <person name="Salamov A.A."/>
            <person name="Simmons B.A."/>
            <person name="Magnuson J.K."/>
            <person name="Chen J."/>
            <person name="Drula E."/>
            <person name="Henrissat B."/>
            <person name="Wiebenga A."/>
            <person name="Lubbers R.J."/>
            <person name="Gomes A.C."/>
            <person name="Makela M.R."/>
            <person name="Stajich J."/>
            <person name="Grigoriev I.V."/>
            <person name="Mortensen U.H."/>
            <person name="De Vries R.P."/>
            <person name="Baker S.E."/>
            <person name="Andersen M.R."/>
        </authorList>
    </citation>
    <scope>NUCLEOTIDE SEQUENCE [LARGE SCALE GENOMIC DNA]</scope>
    <source>
        <strain evidence="2 3">CBS 588.65</strain>
    </source>
</reference>
<name>A0ABR4GT44_9EURO</name>
<dbReference type="Proteomes" id="UP001610334">
    <property type="component" value="Unassembled WGS sequence"/>
</dbReference>
<sequence>MEACGAVAAIENRPMTNFNREQRPAKREPCSQACRTEPFRDQQPEFQKLEPEPRSDLGVGRLDWTGLDPKVHCPGWGGCPTGDAISAAQCALPVPDTETSCHRDILVFNAEVVPPGLQAKRVTTSSLSSFRSNCQLRVIHGPWPVPSASRRCIGREQLIYRPRARPVSLKLMALVPSRVPFPSARLRVDAADGPGSRPAARWVSHSFSPASSSATNRASVFNLIK</sequence>
<protein>
    <submittedName>
        <fullName evidence="2">Uncharacterized protein</fullName>
    </submittedName>
</protein>
<evidence type="ECO:0000313" key="2">
    <source>
        <dbReference type="EMBL" id="KAL2802097.1"/>
    </source>
</evidence>
<organism evidence="2 3">
    <name type="scientific">Aspergillus granulosus</name>
    <dbReference type="NCBI Taxonomy" id="176169"/>
    <lineage>
        <taxon>Eukaryota</taxon>
        <taxon>Fungi</taxon>
        <taxon>Dikarya</taxon>
        <taxon>Ascomycota</taxon>
        <taxon>Pezizomycotina</taxon>
        <taxon>Eurotiomycetes</taxon>
        <taxon>Eurotiomycetidae</taxon>
        <taxon>Eurotiales</taxon>
        <taxon>Aspergillaceae</taxon>
        <taxon>Aspergillus</taxon>
        <taxon>Aspergillus subgen. Nidulantes</taxon>
    </lineage>
</organism>
<keyword evidence="3" id="KW-1185">Reference proteome</keyword>
<evidence type="ECO:0000256" key="1">
    <source>
        <dbReference type="SAM" id="MobiDB-lite"/>
    </source>
</evidence>
<evidence type="ECO:0000313" key="3">
    <source>
        <dbReference type="Proteomes" id="UP001610334"/>
    </source>
</evidence>
<feature type="compositionally biased region" description="Basic and acidic residues" evidence="1">
    <location>
        <begin position="20"/>
        <end position="29"/>
    </location>
</feature>
<comment type="caution">
    <text evidence="2">The sequence shown here is derived from an EMBL/GenBank/DDBJ whole genome shotgun (WGS) entry which is preliminary data.</text>
</comment>
<feature type="compositionally biased region" description="Basic and acidic residues" evidence="1">
    <location>
        <begin position="37"/>
        <end position="55"/>
    </location>
</feature>
<proteinExistence type="predicted"/>
<accession>A0ABR4GT44</accession>